<dbReference type="PaxDb" id="880073-Calab_2573"/>
<dbReference type="Proteomes" id="UP000183868">
    <property type="component" value="Chromosome"/>
</dbReference>
<evidence type="ECO:0000313" key="5">
    <source>
        <dbReference type="Proteomes" id="UP000183868"/>
    </source>
</evidence>
<dbReference type="InterPro" id="IPR018060">
    <property type="entry name" value="HTH_AraC"/>
</dbReference>
<name>H1XP68_CALAY</name>
<dbReference type="PROSITE" id="PS01124">
    <property type="entry name" value="HTH_ARAC_FAMILY_2"/>
    <property type="match status" value="1"/>
</dbReference>
<dbReference type="GO" id="GO:0043565">
    <property type="term" value="F:sequence-specific DNA binding"/>
    <property type="evidence" value="ECO:0007669"/>
    <property type="project" value="InterPro"/>
</dbReference>
<gene>
    <name evidence="2" type="ORF">Cabys_1402</name>
    <name evidence="3" type="ORF">Calab_2573</name>
</gene>
<dbReference type="RefSeq" id="WP_006929450.1">
    <property type="nucleotide sequence ID" value="NZ_CM001402.1"/>
</dbReference>
<sequence length="238" mass="28623">MPVVLFLNSGDSVSEEEMALLKHFSHWEWILYQKSDNAKTLNQKLKNREIHFIISNRIDDFILDRIRERFPVSPIIYYASRLDSATLKRLYRAGIEHCVIGDSRQALLIDLLHKLWEKHWKRLPSALLPKKKTVFVKKVARFIEEEPISFFNIKYMANTLQLTEYQFRDQFKKSFQVNFRTFKQKVLDHYESLLLFEKKLTPGRIYPMLNYRNLSAFSRSFKVRHGNSWQNVMRLLEY</sequence>
<dbReference type="InParanoid" id="H1XP68"/>
<dbReference type="GO" id="GO:0003700">
    <property type="term" value="F:DNA-binding transcription factor activity"/>
    <property type="evidence" value="ECO:0007669"/>
    <property type="project" value="InterPro"/>
</dbReference>
<dbReference type="AlphaFoldDB" id="H1XP68"/>
<organism evidence="3 4">
    <name type="scientific">Caldithrix abyssi DSM 13497</name>
    <dbReference type="NCBI Taxonomy" id="880073"/>
    <lineage>
        <taxon>Bacteria</taxon>
        <taxon>Pseudomonadati</taxon>
        <taxon>Calditrichota</taxon>
        <taxon>Calditrichia</taxon>
        <taxon>Calditrichales</taxon>
        <taxon>Calditrichaceae</taxon>
        <taxon>Caldithrix</taxon>
    </lineage>
</organism>
<protein>
    <submittedName>
        <fullName evidence="2">AraC-type DNA-binding protein</fullName>
    </submittedName>
</protein>
<evidence type="ECO:0000259" key="1">
    <source>
        <dbReference type="PROSITE" id="PS01124"/>
    </source>
</evidence>
<evidence type="ECO:0000313" key="4">
    <source>
        <dbReference type="Proteomes" id="UP000004671"/>
    </source>
</evidence>
<keyword evidence="2" id="KW-0238">DNA-binding</keyword>
<dbReference type="HOGENOM" id="CLU_1145534_0_0_0"/>
<keyword evidence="4" id="KW-1185">Reference proteome</keyword>
<reference evidence="2 5" key="2">
    <citation type="submission" date="2016-11" db="EMBL/GenBank/DDBJ databases">
        <title>Genomic analysis of Caldithrix abyssi and proposal of a novel bacterial phylum Caldithrichaeota.</title>
        <authorList>
            <person name="Kublanov I."/>
            <person name="Sigalova O."/>
            <person name="Gavrilov S."/>
            <person name="Lebedinsky A."/>
            <person name="Ivanova N."/>
            <person name="Daum C."/>
            <person name="Reddy T."/>
            <person name="Klenk H.P."/>
            <person name="Goker M."/>
            <person name="Reva O."/>
            <person name="Miroshnichenko M."/>
            <person name="Kyprides N."/>
            <person name="Woyke T."/>
            <person name="Gelfand M."/>
        </authorList>
    </citation>
    <scope>NUCLEOTIDE SEQUENCE [LARGE SCALE GENOMIC DNA]</scope>
    <source>
        <strain evidence="2 5">LF13</strain>
    </source>
</reference>
<reference evidence="3 4" key="1">
    <citation type="submission" date="2011-09" db="EMBL/GenBank/DDBJ databases">
        <title>The permanent draft genome of Caldithrix abyssi DSM 13497.</title>
        <authorList>
            <consortium name="US DOE Joint Genome Institute (JGI-PGF)"/>
            <person name="Lucas S."/>
            <person name="Han J."/>
            <person name="Lapidus A."/>
            <person name="Bruce D."/>
            <person name="Goodwin L."/>
            <person name="Pitluck S."/>
            <person name="Peters L."/>
            <person name="Kyrpides N."/>
            <person name="Mavromatis K."/>
            <person name="Ivanova N."/>
            <person name="Mikhailova N."/>
            <person name="Chertkov O."/>
            <person name="Detter J.C."/>
            <person name="Tapia R."/>
            <person name="Han C."/>
            <person name="Land M."/>
            <person name="Hauser L."/>
            <person name="Markowitz V."/>
            <person name="Cheng J.-F."/>
            <person name="Hugenholtz P."/>
            <person name="Woyke T."/>
            <person name="Wu D."/>
            <person name="Spring S."/>
            <person name="Brambilla E."/>
            <person name="Klenk H.-P."/>
            <person name="Eisen J.A."/>
        </authorList>
    </citation>
    <scope>NUCLEOTIDE SEQUENCE [LARGE SCALE GENOMIC DNA]</scope>
    <source>
        <strain evidence="3 4">DSM 13497</strain>
    </source>
</reference>
<feature type="domain" description="HTH araC/xylS-type" evidence="1">
    <location>
        <begin position="137"/>
        <end position="235"/>
    </location>
</feature>
<dbReference type="Gene3D" id="1.10.10.60">
    <property type="entry name" value="Homeodomain-like"/>
    <property type="match status" value="1"/>
</dbReference>
<dbReference type="STRING" id="880073.Cabys_1402"/>
<dbReference type="EMBL" id="CM001402">
    <property type="protein sequence ID" value="EHO42183.1"/>
    <property type="molecule type" value="Genomic_DNA"/>
</dbReference>
<dbReference type="KEGG" id="caby:Cabys_1402"/>
<evidence type="ECO:0000313" key="2">
    <source>
        <dbReference type="EMBL" id="APF18151.1"/>
    </source>
</evidence>
<proteinExistence type="predicted"/>
<dbReference type="EMBL" id="CP018099">
    <property type="protein sequence ID" value="APF18151.1"/>
    <property type="molecule type" value="Genomic_DNA"/>
</dbReference>
<dbReference type="Proteomes" id="UP000004671">
    <property type="component" value="Chromosome"/>
</dbReference>
<evidence type="ECO:0000313" key="3">
    <source>
        <dbReference type="EMBL" id="EHO42183.1"/>
    </source>
</evidence>
<accession>H1XP68</accession>